<dbReference type="AlphaFoldDB" id="A0AAW9F2X8"/>
<sequence length="144" mass="16533">MAPWRKACRVKGMKTKIFGEPENAFFTILNFNEIMITLALAFATYLAFNLLVFLSYWWDKEAARNGEWRVSESTLLWLAFLGGSAGAVLAQRLLRHKTRKEPFRSYLLFIIVLQIGIGLSLIIMPQWPRTTLVLLEAMAQKPKP</sequence>
<reference evidence="2" key="1">
    <citation type="journal article" date="2023" name="Phytobiomes J">
        <title>Deciphering the key players within the bacterial microbiota associated with aerial crown gall tumors on rhododendron: Insights into the gallobiome.</title>
        <authorList>
            <person name="Kuzmanovic N."/>
            <person name="Nesme J."/>
            <person name="Wolf J."/>
            <person name="Neumann-Schaal M."/>
            <person name="Petersen J."/>
            <person name="Fernandez-Gnecco G."/>
            <person name="Sproeer C."/>
            <person name="Bunk B."/>
            <person name="Overmann J."/>
            <person name="Sorensen S.J."/>
            <person name="Idczak E."/>
            <person name="Smalla K."/>
        </authorList>
    </citation>
    <scope>NUCLEOTIDE SEQUENCE</scope>
    <source>
        <strain evidence="2">Rho-11.1</strain>
    </source>
</reference>
<name>A0AAW9F2X8_9HYPH</name>
<dbReference type="InterPro" id="IPR010718">
    <property type="entry name" value="DUF1294"/>
</dbReference>
<feature type="transmembrane region" description="Helical" evidence="1">
    <location>
        <begin position="34"/>
        <end position="58"/>
    </location>
</feature>
<feature type="transmembrane region" description="Helical" evidence="1">
    <location>
        <begin position="106"/>
        <end position="127"/>
    </location>
</feature>
<comment type="caution">
    <text evidence="2">The sequence shown here is derived from an EMBL/GenBank/DDBJ whole genome shotgun (WGS) entry which is preliminary data.</text>
</comment>
<keyword evidence="1" id="KW-0472">Membrane</keyword>
<protein>
    <submittedName>
        <fullName evidence="2">DUF1294 domain-containing protein</fullName>
    </submittedName>
</protein>
<dbReference type="Pfam" id="PF06961">
    <property type="entry name" value="DUF1294"/>
    <property type="match status" value="1"/>
</dbReference>
<keyword evidence="1" id="KW-0812">Transmembrane</keyword>
<feature type="transmembrane region" description="Helical" evidence="1">
    <location>
        <begin position="74"/>
        <end position="94"/>
    </location>
</feature>
<proteinExistence type="predicted"/>
<gene>
    <name evidence="2" type="ORF">RMR22_00940</name>
</gene>
<keyword evidence="1" id="KW-1133">Transmembrane helix</keyword>
<dbReference type="RefSeq" id="WP_244910235.1">
    <property type="nucleotide sequence ID" value="NZ_CP192781.1"/>
</dbReference>
<organism evidence="2">
    <name type="scientific">Agrobacterium rosae</name>
    <dbReference type="NCBI Taxonomy" id="1972867"/>
    <lineage>
        <taxon>Bacteria</taxon>
        <taxon>Pseudomonadati</taxon>
        <taxon>Pseudomonadota</taxon>
        <taxon>Alphaproteobacteria</taxon>
        <taxon>Hyphomicrobiales</taxon>
        <taxon>Rhizobiaceae</taxon>
        <taxon>Rhizobium/Agrobacterium group</taxon>
        <taxon>Agrobacterium</taxon>
    </lineage>
</organism>
<dbReference type="EMBL" id="JAVRAF010000001">
    <property type="protein sequence ID" value="MDX8300797.1"/>
    <property type="molecule type" value="Genomic_DNA"/>
</dbReference>
<evidence type="ECO:0000313" key="2">
    <source>
        <dbReference type="EMBL" id="MDX8300797.1"/>
    </source>
</evidence>
<evidence type="ECO:0000256" key="1">
    <source>
        <dbReference type="SAM" id="Phobius"/>
    </source>
</evidence>
<accession>A0AAW9F2X8</accession>